<dbReference type="OrthoDB" id="3404661at2"/>
<keyword evidence="2" id="KW-1185">Reference proteome</keyword>
<dbReference type="RefSeq" id="WP_076470886.1">
    <property type="nucleotide sequence ID" value="NZ_FTNF01000008.1"/>
</dbReference>
<evidence type="ECO:0000313" key="1">
    <source>
        <dbReference type="EMBL" id="SIR28338.1"/>
    </source>
</evidence>
<dbReference type="Proteomes" id="UP000186004">
    <property type="component" value="Unassembled WGS sequence"/>
</dbReference>
<dbReference type="AlphaFoldDB" id="A0A1N6ZND9"/>
<proteinExistence type="predicted"/>
<protein>
    <submittedName>
        <fullName evidence="1">Uncharacterized protein</fullName>
    </submittedName>
</protein>
<evidence type="ECO:0000313" key="2">
    <source>
        <dbReference type="Proteomes" id="UP000186004"/>
    </source>
</evidence>
<dbReference type="EMBL" id="FTNF01000008">
    <property type="protein sequence ID" value="SIR28338.1"/>
    <property type="molecule type" value="Genomic_DNA"/>
</dbReference>
<name>A0A1N6ZND9_9ACTN</name>
<reference evidence="1 2" key="1">
    <citation type="submission" date="2017-01" db="EMBL/GenBank/DDBJ databases">
        <authorList>
            <person name="Mah S.A."/>
            <person name="Swanson W.J."/>
            <person name="Moy G.W."/>
            <person name="Vacquier V.D."/>
        </authorList>
    </citation>
    <scope>NUCLEOTIDE SEQUENCE [LARGE SCALE GENOMIC DNA]</scope>
    <source>
        <strain evidence="1 2">DSM 45758</strain>
    </source>
</reference>
<dbReference type="STRING" id="1198245.SAMN05444858_10833"/>
<gene>
    <name evidence="1" type="ORF">SAMN05444858_10833</name>
</gene>
<sequence length="122" mass="12564">MRVPLRTLPLLVLAGALLGAAVTWQVTRDKGEPAIVRGTVTGVNSDGTAIGFTADSGSREGEGLALIADVPWTDAAGVLHGGTRPTCLLPGSSGQRLELGILDVGGRGDWPSRAVVWVHCLN</sequence>
<organism evidence="1 2">
    <name type="scientific">Micromonospora avicenniae</name>
    <dbReference type="NCBI Taxonomy" id="1198245"/>
    <lineage>
        <taxon>Bacteria</taxon>
        <taxon>Bacillati</taxon>
        <taxon>Actinomycetota</taxon>
        <taxon>Actinomycetes</taxon>
        <taxon>Micromonosporales</taxon>
        <taxon>Micromonosporaceae</taxon>
        <taxon>Micromonospora</taxon>
    </lineage>
</organism>
<accession>A0A1N6ZND9</accession>